<evidence type="ECO:0000256" key="1">
    <source>
        <dbReference type="SAM" id="Coils"/>
    </source>
</evidence>
<feature type="coiled-coil region" evidence="1">
    <location>
        <begin position="21"/>
        <end position="48"/>
    </location>
</feature>
<accession>A0A830HU47</accession>
<feature type="compositionally biased region" description="Polar residues" evidence="2">
    <location>
        <begin position="366"/>
        <end position="380"/>
    </location>
</feature>
<sequence>MAMSGTPVGSSSRLDRVLDLVTEHETTYRDHETRLEELSRKINDADKKLGDGLEPIANLNVKSELEGARTAVDRLHRTVNHMQADTEPVKRDLTAVKVAVDTLEAKAASQSKAIEELEANYAELRRALSEQKKGVQNFMQEALDRIAAKFEELSTSTREGLKACGESTAAALKATEVNERKIEALDSRSKSAVDDLRESVNTSLTTARKAKEAARKAAGDAETALTTAKGAEASAEKVARNAISPDGSAIQPIVNRLVDETSRLKETVSEISKMHRDTAATAAANKFKLAESRKDIHQLKRDVVERSRDTAKLADRVARALRGRGGTDSTSSSTHGMPSSTREAYVRSIDLNDHAPWPPSATWNSYTGPPTWTPLSTGSPSDAGRTATGASSHGQGGASEDLRRLDEYVERLKKRAKDSASKSSGGTTKPDDDE</sequence>
<evidence type="ECO:0000256" key="2">
    <source>
        <dbReference type="SAM" id="MobiDB-lite"/>
    </source>
</evidence>
<feature type="compositionally biased region" description="Low complexity" evidence="2">
    <location>
        <begin position="327"/>
        <end position="341"/>
    </location>
</feature>
<name>A0A830HU47_9CHLO</name>
<comment type="caution">
    <text evidence="3">The sequence shown here is derived from an EMBL/GenBank/DDBJ whole genome shotgun (WGS) entry which is preliminary data.</text>
</comment>
<feature type="coiled-coil region" evidence="1">
    <location>
        <begin position="100"/>
        <end position="141"/>
    </location>
</feature>
<reference evidence="3" key="1">
    <citation type="submission" date="2020-10" db="EMBL/GenBank/DDBJ databases">
        <title>Unveiling of a novel bifunctional photoreceptor, Dualchrome1, isolated from a cosmopolitan green alga.</title>
        <authorList>
            <person name="Suzuki S."/>
            <person name="Kawachi M."/>
        </authorList>
    </citation>
    <scope>NUCLEOTIDE SEQUENCE</scope>
    <source>
        <strain evidence="3">NIES 2893</strain>
    </source>
</reference>
<keyword evidence="1" id="KW-0175">Coiled coil</keyword>
<evidence type="ECO:0000313" key="3">
    <source>
        <dbReference type="EMBL" id="GHP10215.1"/>
    </source>
</evidence>
<feature type="region of interest" description="Disordered" evidence="2">
    <location>
        <begin position="319"/>
        <end position="342"/>
    </location>
</feature>
<organism evidence="3 4">
    <name type="scientific">Pycnococcus provasolii</name>
    <dbReference type="NCBI Taxonomy" id="41880"/>
    <lineage>
        <taxon>Eukaryota</taxon>
        <taxon>Viridiplantae</taxon>
        <taxon>Chlorophyta</taxon>
        <taxon>Pseudoscourfieldiophyceae</taxon>
        <taxon>Pseudoscourfieldiales</taxon>
        <taxon>Pycnococcaceae</taxon>
        <taxon>Pycnococcus</taxon>
    </lineage>
</organism>
<dbReference type="AlphaFoldDB" id="A0A830HU47"/>
<feature type="compositionally biased region" description="Basic and acidic residues" evidence="2">
    <location>
        <begin position="400"/>
        <end position="411"/>
    </location>
</feature>
<protein>
    <submittedName>
        <fullName evidence="3">Uncharacterized protein</fullName>
    </submittedName>
</protein>
<dbReference type="Gene3D" id="1.10.287.1490">
    <property type="match status" value="1"/>
</dbReference>
<evidence type="ECO:0000313" key="4">
    <source>
        <dbReference type="Proteomes" id="UP000660262"/>
    </source>
</evidence>
<proteinExistence type="predicted"/>
<gene>
    <name evidence="3" type="ORF">PPROV_000894700</name>
</gene>
<dbReference type="EMBL" id="BNJQ01000028">
    <property type="protein sequence ID" value="GHP10215.1"/>
    <property type="molecule type" value="Genomic_DNA"/>
</dbReference>
<dbReference type="Proteomes" id="UP000660262">
    <property type="component" value="Unassembled WGS sequence"/>
</dbReference>
<dbReference type="OrthoDB" id="10684509at2759"/>
<keyword evidence="4" id="KW-1185">Reference proteome</keyword>
<feature type="region of interest" description="Disordered" evidence="2">
    <location>
        <begin position="366"/>
        <end position="434"/>
    </location>
</feature>